<comment type="caution">
    <text evidence="2">The sequence shown here is derived from an EMBL/GenBank/DDBJ whole genome shotgun (WGS) entry which is preliminary data.</text>
</comment>
<dbReference type="EMBL" id="JAPNUD010000005">
    <property type="protein sequence ID" value="MDA0639578.1"/>
    <property type="molecule type" value="Genomic_DNA"/>
</dbReference>
<evidence type="ECO:0000313" key="2">
    <source>
        <dbReference type="EMBL" id="MDA0639578.1"/>
    </source>
</evidence>
<gene>
    <name evidence="2" type="ORF">OUY24_02970</name>
</gene>
<feature type="signal peptide" evidence="1">
    <location>
        <begin position="1"/>
        <end position="23"/>
    </location>
</feature>
<proteinExistence type="predicted"/>
<keyword evidence="1" id="KW-0732">Signal</keyword>
<reference evidence="2 3" key="1">
    <citation type="submission" date="2022-11" db="EMBL/GenBank/DDBJ databases">
        <title>Nonomuraea corallina sp. nov., a new species of the genus Nonomuraea isolated from sea side sediment in Thai sea.</title>
        <authorList>
            <person name="Ngamcharungchit C."/>
            <person name="Matsumoto A."/>
            <person name="Suriyachadkun C."/>
            <person name="Panbangred W."/>
            <person name="Inahashi Y."/>
            <person name="Intra B."/>
        </authorList>
    </citation>
    <scope>NUCLEOTIDE SEQUENCE [LARGE SCALE GENOMIC DNA]</scope>
    <source>
        <strain evidence="2 3">DSM 43553</strain>
    </source>
</reference>
<organism evidence="2 3">
    <name type="scientific">Nonomuraea ferruginea</name>
    <dbReference type="NCBI Taxonomy" id="46174"/>
    <lineage>
        <taxon>Bacteria</taxon>
        <taxon>Bacillati</taxon>
        <taxon>Actinomycetota</taxon>
        <taxon>Actinomycetes</taxon>
        <taxon>Streptosporangiales</taxon>
        <taxon>Streptosporangiaceae</taxon>
        <taxon>Nonomuraea</taxon>
    </lineage>
</organism>
<accession>A0ABT4SQP1</accession>
<sequence>MSKAKIAVLAAAVTGMAAGPVLAAAAPAHAVSCSSSGIFTAAVRELSQDIGYNGPRTVKLQLVNIRSSDYSYAFLTGAGGTGVQRGDSVWVEWKNTSTSPWEKCPASTAATDATAAVRSTGAHNINHPMRACLSYWATAIYRSTVCTGSFTDHPE</sequence>
<keyword evidence="3" id="KW-1185">Reference proteome</keyword>
<protein>
    <submittedName>
        <fullName evidence="2">Uncharacterized protein</fullName>
    </submittedName>
</protein>
<evidence type="ECO:0000313" key="3">
    <source>
        <dbReference type="Proteomes" id="UP001212498"/>
    </source>
</evidence>
<feature type="chain" id="PRO_5045525473" evidence="1">
    <location>
        <begin position="24"/>
        <end position="155"/>
    </location>
</feature>
<dbReference type="Proteomes" id="UP001212498">
    <property type="component" value="Unassembled WGS sequence"/>
</dbReference>
<evidence type="ECO:0000256" key="1">
    <source>
        <dbReference type="SAM" id="SignalP"/>
    </source>
</evidence>
<dbReference type="RefSeq" id="WP_271275061.1">
    <property type="nucleotide sequence ID" value="NZ_BAABFD010000005.1"/>
</dbReference>
<name>A0ABT4SQP1_9ACTN</name>